<evidence type="ECO:0000313" key="5">
    <source>
        <dbReference type="EMBL" id="SDT02495.1"/>
    </source>
</evidence>
<evidence type="ECO:0000256" key="1">
    <source>
        <dbReference type="ARBA" id="ARBA00007812"/>
    </source>
</evidence>
<name>A0A1H1WZH8_9BRAD</name>
<keyword evidence="6" id="KW-1185">Reference proteome</keyword>
<dbReference type="AlphaFoldDB" id="A0A1H1WZH8"/>
<protein>
    <submittedName>
        <fullName evidence="5">Acetolactate synthase-1/2/3 large subunit</fullName>
    </submittedName>
</protein>
<dbReference type="GO" id="GO:0030976">
    <property type="term" value="F:thiamine pyrophosphate binding"/>
    <property type="evidence" value="ECO:0007669"/>
    <property type="project" value="InterPro"/>
</dbReference>
<dbReference type="InterPro" id="IPR045229">
    <property type="entry name" value="TPP_enz"/>
</dbReference>
<dbReference type="GO" id="GO:0044281">
    <property type="term" value="P:small molecule metabolic process"/>
    <property type="evidence" value="ECO:0007669"/>
    <property type="project" value="UniProtKB-ARBA"/>
</dbReference>
<dbReference type="Proteomes" id="UP000243904">
    <property type="component" value="Chromosome I"/>
</dbReference>
<organism evidence="5 6">
    <name type="scientific">Bradyrhizobium canariense</name>
    <dbReference type="NCBI Taxonomy" id="255045"/>
    <lineage>
        <taxon>Bacteria</taxon>
        <taxon>Pseudomonadati</taxon>
        <taxon>Pseudomonadota</taxon>
        <taxon>Alphaproteobacteria</taxon>
        <taxon>Hyphomicrobiales</taxon>
        <taxon>Nitrobacteraceae</taxon>
        <taxon>Bradyrhizobium</taxon>
    </lineage>
</organism>
<evidence type="ECO:0000259" key="4">
    <source>
        <dbReference type="Pfam" id="PF02776"/>
    </source>
</evidence>
<dbReference type="InterPro" id="IPR012001">
    <property type="entry name" value="Thiamin_PyroP_enz_TPP-bd_dom"/>
</dbReference>
<dbReference type="InterPro" id="IPR029061">
    <property type="entry name" value="THDP-binding"/>
</dbReference>
<evidence type="ECO:0000256" key="2">
    <source>
        <dbReference type="ARBA" id="ARBA00023052"/>
    </source>
</evidence>
<accession>A0A1H1WZH8</accession>
<dbReference type="Pfam" id="PF02775">
    <property type="entry name" value="TPP_enzyme_C"/>
    <property type="match status" value="1"/>
</dbReference>
<dbReference type="GO" id="GO:0003984">
    <property type="term" value="F:acetolactate synthase activity"/>
    <property type="evidence" value="ECO:0007669"/>
    <property type="project" value="TreeGrafter"/>
</dbReference>
<gene>
    <name evidence="5" type="ORF">SAMN05444158_4088</name>
</gene>
<dbReference type="PANTHER" id="PTHR18968:SF86">
    <property type="entry name" value="ACETOLACTATE SYNTHASE LARGE SUBUNIT ILVX-RELATED"/>
    <property type="match status" value="1"/>
</dbReference>
<dbReference type="GO" id="GO:0050660">
    <property type="term" value="F:flavin adenine dinucleotide binding"/>
    <property type="evidence" value="ECO:0007669"/>
    <property type="project" value="TreeGrafter"/>
</dbReference>
<dbReference type="RefSeq" id="WP_146691209.1">
    <property type="nucleotide sequence ID" value="NZ_LT629750.1"/>
</dbReference>
<dbReference type="SUPFAM" id="SSF52518">
    <property type="entry name" value="Thiamin diphosphate-binding fold (THDP-binding)"/>
    <property type="match status" value="2"/>
</dbReference>
<dbReference type="NCBIfam" id="NF005760">
    <property type="entry name" value="PRK07586.1"/>
    <property type="match status" value="1"/>
</dbReference>
<dbReference type="CDD" id="cd02002">
    <property type="entry name" value="TPP_BFDC"/>
    <property type="match status" value="1"/>
</dbReference>
<dbReference type="EMBL" id="LT629750">
    <property type="protein sequence ID" value="SDT02495.1"/>
    <property type="molecule type" value="Genomic_DNA"/>
</dbReference>
<dbReference type="PANTHER" id="PTHR18968">
    <property type="entry name" value="THIAMINE PYROPHOSPHATE ENZYMES"/>
    <property type="match status" value="1"/>
</dbReference>
<dbReference type="Pfam" id="PF02776">
    <property type="entry name" value="TPP_enzyme_N"/>
    <property type="match status" value="1"/>
</dbReference>
<dbReference type="InterPro" id="IPR011766">
    <property type="entry name" value="TPP_enzyme_TPP-bd"/>
</dbReference>
<reference evidence="6" key="1">
    <citation type="submission" date="2016-10" db="EMBL/GenBank/DDBJ databases">
        <authorList>
            <person name="Varghese N."/>
            <person name="Submissions S."/>
        </authorList>
    </citation>
    <scope>NUCLEOTIDE SEQUENCE [LARGE SCALE GENOMIC DNA]</scope>
    <source>
        <strain evidence="6">GAS369</strain>
    </source>
</reference>
<feature type="domain" description="Thiamine pyrophosphate enzyme N-terminal TPP-binding" evidence="4">
    <location>
        <begin position="1"/>
        <end position="108"/>
    </location>
</feature>
<evidence type="ECO:0000259" key="3">
    <source>
        <dbReference type="Pfam" id="PF02775"/>
    </source>
</evidence>
<evidence type="ECO:0000313" key="6">
    <source>
        <dbReference type="Proteomes" id="UP000243904"/>
    </source>
</evidence>
<dbReference type="Gene3D" id="3.40.50.970">
    <property type="match status" value="2"/>
</dbReference>
<feature type="domain" description="Thiamine pyrophosphate enzyme TPP-binding" evidence="3">
    <location>
        <begin position="377"/>
        <end position="513"/>
    </location>
</feature>
<comment type="similarity">
    <text evidence="1">Belongs to the TPP enzyme family.</text>
</comment>
<proteinExistence type="inferred from homology"/>
<dbReference type="CDD" id="cd07035">
    <property type="entry name" value="TPP_PYR_POX_like"/>
    <property type="match status" value="1"/>
</dbReference>
<sequence>MNGAESLVRTLVAGGVDVCFSNPGTSEMHFVAALDRVEGMRCVLGLFEGVVTGAADGYFRMKGTPASTLLHLGPGLANGLANLHNAKKAHSGIVNIVGQHATYHIGYNAPLTSDIEGLARPMSDWVRTSPNAKSIAADGAAAIAAAKSSPPQIATLILPADTAWNEADGIAQVSVDSQRVSYSPQAVDEAAKVLHNDPAHTLLLMTGSALTEQALVLAEQIAGKTGCKVMGQTYHPRMARGRGRFSIDRIPYVIEQALPILKNFKHIVLIEANDPIAFFAYPNKPSVLKPEGCEVHRMTSWGENSVAALEALAHALGAKPQDVKPQKLMEIAKPTGALTHASIAQAIAMAIPENAIVVDESITTGRGFFPPTASAAPHDWLQNMGGSIGFSTPVATGAAVACPDRKVICMVGDGSAMYTFQSLWTQAREGLNVVTIVFANRIYQILRGEFDGVGAGEPGKRAQDMLKLDRPTIDFVSLAKGMGVPGRAVDNVDDFNKALAEAIAEPGPRLIEVLM</sequence>
<keyword evidence="2" id="KW-0786">Thiamine pyrophosphate</keyword>